<proteinExistence type="predicted"/>
<evidence type="ECO:0000313" key="2">
    <source>
        <dbReference type="Proteomes" id="UP000271241"/>
    </source>
</evidence>
<reference evidence="2" key="1">
    <citation type="journal article" date="2018" name="Nat. Microbiol.">
        <title>Leveraging single-cell genomics to expand the fungal tree of life.</title>
        <authorList>
            <person name="Ahrendt S.R."/>
            <person name="Quandt C.A."/>
            <person name="Ciobanu D."/>
            <person name="Clum A."/>
            <person name="Salamov A."/>
            <person name="Andreopoulos B."/>
            <person name="Cheng J.F."/>
            <person name="Woyke T."/>
            <person name="Pelin A."/>
            <person name="Henrissat B."/>
            <person name="Reynolds N.K."/>
            <person name="Benny G.L."/>
            <person name="Smith M.E."/>
            <person name="James T.Y."/>
            <person name="Grigoriev I.V."/>
        </authorList>
    </citation>
    <scope>NUCLEOTIDE SEQUENCE [LARGE SCALE GENOMIC DNA]</scope>
    <source>
        <strain evidence="2">RSA 1356</strain>
    </source>
</reference>
<protein>
    <submittedName>
        <fullName evidence="1">Uncharacterized protein</fullName>
    </submittedName>
</protein>
<keyword evidence="2" id="KW-1185">Reference proteome</keyword>
<sequence>MYLQIQNNSQCFILQQRTLLALDGQVKEKTDFAAFVKRTSTDALHCTEGVALYGVYPSNAKAPDRQLKLLIGWRMNGSGGTIASVYCELVECTPGSTFLETPGQFSAWFNAHAGQLEVGADATHGERVWSMLNNQRFAAAVEFSRASKASRINLTLSDTQADAVRPMVLPVISHNGKRTRTITKPTMFLFCRPRAHIRIRLDVQHASMILHTPQAHLSNHKAALVRYTRISHGKPADIVLSRPTAGHFGGYLFYQLAMPNLPDKNGQNGSSAVPLDDRPVYLLIGWDVSTLGERKTCATLLQFEQKVLPNTSKDKDAFLHEFVDTIMVTTPKPSTYLLKHDVHFQVRLQISAIDDLEINVNITDCTARPSTKAASSGIVNERPSDVLLYPIGGFWCTNKDARAYIKSKIQLSSKRHVLPAVYCVENQSQAYHPESRLSSYRASKTASDGRWAVHELSPSLKAESKHPLLQVYELLPLRKRAPMAKAEERHNKQVFIVANSQPTRTTLAVVSVLSTPSGGQVVDGIAIQQFVQEVDPLLAFVPGSMNKQSFVHADGHAMSVSGHCSVSTPQVMSITLQDGKRGIVDSQLTNGQVAGSSHEMDHSGLAGGCLQMTVKNRFAGLKLANPQVISTGCTIPASERLQIIAGGETAKVVTNALPAKSSIGRGLRLRYELIHQNPKTQSQPASEGRFLEINWKTNQRNASGTYAAYVRLIPHNGLANDTTSSEVVYPRHKHGRPDICHTGIDCYVNDGERCCVGVYLRKEESEFSRAQDTIEYNAEKAEIELATLPARTKDLRLAMQQALDSAEIRQHYVAC</sequence>
<evidence type="ECO:0000313" key="1">
    <source>
        <dbReference type="EMBL" id="RKP06173.1"/>
    </source>
</evidence>
<accession>A0A4P9XK55</accession>
<gene>
    <name evidence="1" type="ORF">THASP1DRAFT_25452</name>
</gene>
<dbReference type="AlphaFoldDB" id="A0A4P9XK55"/>
<dbReference type="EMBL" id="KZ992938">
    <property type="protein sequence ID" value="RKP06173.1"/>
    <property type="molecule type" value="Genomic_DNA"/>
</dbReference>
<organism evidence="1 2">
    <name type="scientific">Thamnocephalis sphaerospora</name>
    <dbReference type="NCBI Taxonomy" id="78915"/>
    <lineage>
        <taxon>Eukaryota</taxon>
        <taxon>Fungi</taxon>
        <taxon>Fungi incertae sedis</taxon>
        <taxon>Zoopagomycota</taxon>
        <taxon>Zoopagomycotina</taxon>
        <taxon>Zoopagomycetes</taxon>
        <taxon>Zoopagales</taxon>
        <taxon>Sigmoideomycetaceae</taxon>
        <taxon>Thamnocephalis</taxon>
    </lineage>
</organism>
<name>A0A4P9XK55_9FUNG</name>
<dbReference type="Proteomes" id="UP000271241">
    <property type="component" value="Unassembled WGS sequence"/>
</dbReference>